<dbReference type="PANTHER" id="PTHR32309">
    <property type="entry name" value="TYROSINE-PROTEIN KINASE"/>
    <property type="match status" value="1"/>
</dbReference>
<feature type="transmembrane region" description="Helical" evidence="2">
    <location>
        <begin position="34"/>
        <end position="56"/>
    </location>
</feature>
<comment type="caution">
    <text evidence="3">The sequence shown here is derived from an EMBL/GenBank/DDBJ whole genome shotgun (WGS) entry which is preliminary data.</text>
</comment>
<organism evidence="3 4">
    <name type="scientific">Larsenimonas suaedae</name>
    <dbReference type="NCBI Taxonomy" id="1851019"/>
    <lineage>
        <taxon>Bacteria</taxon>
        <taxon>Pseudomonadati</taxon>
        <taxon>Pseudomonadota</taxon>
        <taxon>Gammaproteobacteria</taxon>
        <taxon>Oceanospirillales</taxon>
        <taxon>Halomonadaceae</taxon>
        <taxon>Larsenimonas</taxon>
    </lineage>
</organism>
<keyword evidence="1" id="KW-0175">Coiled coil</keyword>
<protein>
    <recommendedName>
        <fullName evidence="5">Lipopolysaccharide biosynthesis protein</fullName>
    </recommendedName>
</protein>
<keyword evidence="2" id="KW-1133">Transmembrane helix</keyword>
<dbReference type="PANTHER" id="PTHR32309:SF13">
    <property type="entry name" value="FERRIC ENTEROBACTIN TRANSPORT PROTEIN FEPE"/>
    <property type="match status" value="1"/>
</dbReference>
<evidence type="ECO:0008006" key="5">
    <source>
        <dbReference type="Google" id="ProtNLM"/>
    </source>
</evidence>
<accession>A0ABU1GV21</accession>
<keyword evidence="2" id="KW-0472">Membrane</keyword>
<dbReference type="RefSeq" id="WP_251589775.1">
    <property type="nucleotide sequence ID" value="NZ_JAMLJI010000001.1"/>
</dbReference>
<reference evidence="3 4" key="1">
    <citation type="submission" date="2023-04" db="EMBL/GenBank/DDBJ databases">
        <title>A long-awaited taxogenomic arrangement of the family Halomonadaceae.</title>
        <authorList>
            <person name="De La Haba R."/>
            <person name="Chuvochina M."/>
            <person name="Wittouck S."/>
            <person name="Arahal D.R."/>
            <person name="Sanchez-Porro C."/>
            <person name="Hugenholtz P."/>
            <person name="Ventosa A."/>
        </authorList>
    </citation>
    <scope>NUCLEOTIDE SEQUENCE [LARGE SCALE GENOMIC DNA]</scope>
    <source>
        <strain evidence="3 4">DSM 22428</strain>
    </source>
</reference>
<sequence>MRLRLPKFTLHRRLLAWVWRWVAYGSSMRLSKRLATYLILLGSIWGAIWAIAITLVSTAPTAYTTRWVVILPGTGAGLAVSLESIGQASAQSSSPYGNTSVDPKVNYQAIATSDPVLLKAAEKSASSYDDFASLKIKLVDQTALMNFSITAPTAEQAYQKAISHYQSLQEVLAFLRKDEFATREQSTRLSVDIYEKTLKQTERKLLEFQRQSKIVSADQFQSLLVSLSNLKEKIDQTNAQLDAAKIKRDTLMARLGVSSTQAGQALVLHRDAEFQALMQERATLGSTIAEQRGKWGARHPEVLTSQAGLDALDREMLTRARQLLSSSLTRAEFKTLSGFASRSTQEALIQQIVSFEITYRGLKSELDNYRITYQARERTLNDTVEEAARLQALQREQQVATAVYTTALAKMDIAKIDPFTSYPMLQMLAPPLMPEQPDKLGKKLTLLGAVGATLFATIGMVLLWIRKPYLRKLQKSE</sequence>
<keyword evidence="2" id="KW-0812">Transmembrane</keyword>
<name>A0ABU1GV21_9GAMM</name>
<proteinExistence type="predicted"/>
<dbReference type="Proteomes" id="UP001269375">
    <property type="component" value="Unassembled WGS sequence"/>
</dbReference>
<keyword evidence="4" id="KW-1185">Reference proteome</keyword>
<feature type="transmembrane region" description="Helical" evidence="2">
    <location>
        <begin position="444"/>
        <end position="465"/>
    </location>
</feature>
<evidence type="ECO:0000256" key="1">
    <source>
        <dbReference type="SAM" id="Coils"/>
    </source>
</evidence>
<evidence type="ECO:0000313" key="3">
    <source>
        <dbReference type="EMBL" id="MDR5895880.1"/>
    </source>
</evidence>
<evidence type="ECO:0000256" key="2">
    <source>
        <dbReference type="SAM" id="Phobius"/>
    </source>
</evidence>
<feature type="coiled-coil region" evidence="1">
    <location>
        <begin position="191"/>
        <end position="254"/>
    </location>
</feature>
<dbReference type="EMBL" id="JARWAO010000003">
    <property type="protein sequence ID" value="MDR5895880.1"/>
    <property type="molecule type" value="Genomic_DNA"/>
</dbReference>
<dbReference type="InterPro" id="IPR050445">
    <property type="entry name" value="Bact_polysacc_biosynth/exp"/>
</dbReference>
<gene>
    <name evidence="3" type="ORF">QC825_07325</name>
</gene>
<evidence type="ECO:0000313" key="4">
    <source>
        <dbReference type="Proteomes" id="UP001269375"/>
    </source>
</evidence>